<feature type="non-terminal residue" evidence="2">
    <location>
        <position position="1"/>
    </location>
</feature>
<sequence length="153" mass="17587">RNKAFEIDTNKIVSESKITEIRGEFKKRAEECKTQLVDLCRRNFIANVDISAISPWLSVFLGTTIALSKEMLEEVSTKYQCTKVEKAELKISESSIILTKKFKNEVERALSEKTTPDKIIKLREISKKYGHFYARRIVFGGAMIEKITNFETS</sequence>
<evidence type="ECO:0000259" key="1">
    <source>
        <dbReference type="Pfam" id="PF22693"/>
    </source>
</evidence>
<organism evidence="2 3">
    <name type="scientific">Racocetra fulgida</name>
    <dbReference type="NCBI Taxonomy" id="60492"/>
    <lineage>
        <taxon>Eukaryota</taxon>
        <taxon>Fungi</taxon>
        <taxon>Fungi incertae sedis</taxon>
        <taxon>Mucoromycota</taxon>
        <taxon>Glomeromycotina</taxon>
        <taxon>Glomeromycetes</taxon>
        <taxon>Diversisporales</taxon>
        <taxon>Gigasporaceae</taxon>
        <taxon>Racocetra</taxon>
    </lineage>
</organism>
<name>A0A9N9PEX5_9GLOM</name>
<keyword evidence="3" id="KW-1185">Reference proteome</keyword>
<accession>A0A9N9PEX5</accession>
<protein>
    <submittedName>
        <fullName evidence="2">8249_t:CDS:1</fullName>
    </submittedName>
</protein>
<feature type="non-terminal residue" evidence="2">
    <location>
        <position position="153"/>
    </location>
</feature>
<dbReference type="Pfam" id="PF22693">
    <property type="entry name" value="MACPF_1"/>
    <property type="match status" value="1"/>
</dbReference>
<dbReference type="AlphaFoldDB" id="A0A9N9PEX5"/>
<dbReference type="EMBL" id="CAJVPZ010097304">
    <property type="protein sequence ID" value="CAG8819344.1"/>
    <property type="molecule type" value="Genomic_DNA"/>
</dbReference>
<feature type="domain" description="MACPF-like" evidence="1">
    <location>
        <begin position="48"/>
        <end position="144"/>
    </location>
</feature>
<evidence type="ECO:0000313" key="3">
    <source>
        <dbReference type="Proteomes" id="UP000789396"/>
    </source>
</evidence>
<comment type="caution">
    <text evidence="2">The sequence shown here is derived from an EMBL/GenBank/DDBJ whole genome shotgun (WGS) entry which is preliminary data.</text>
</comment>
<gene>
    <name evidence="2" type="ORF">RFULGI_LOCUS19504</name>
</gene>
<evidence type="ECO:0000313" key="2">
    <source>
        <dbReference type="EMBL" id="CAG8819344.1"/>
    </source>
</evidence>
<dbReference type="InterPro" id="IPR054586">
    <property type="entry name" value="MACPF_1_fungal"/>
</dbReference>
<reference evidence="2" key="1">
    <citation type="submission" date="2021-06" db="EMBL/GenBank/DDBJ databases">
        <authorList>
            <person name="Kallberg Y."/>
            <person name="Tangrot J."/>
            <person name="Rosling A."/>
        </authorList>
    </citation>
    <scope>NUCLEOTIDE SEQUENCE</scope>
    <source>
        <strain evidence="2">IN212</strain>
    </source>
</reference>
<dbReference type="Proteomes" id="UP000789396">
    <property type="component" value="Unassembled WGS sequence"/>
</dbReference>
<proteinExistence type="predicted"/>
<dbReference type="OrthoDB" id="2316005at2759"/>